<keyword evidence="6 10" id="KW-0067">ATP-binding</keyword>
<evidence type="ECO:0000256" key="3">
    <source>
        <dbReference type="ARBA" id="ARBA00022448"/>
    </source>
</evidence>
<evidence type="ECO:0000256" key="1">
    <source>
        <dbReference type="ARBA" id="ARBA00004202"/>
    </source>
</evidence>
<dbReference type="Pfam" id="PF00005">
    <property type="entry name" value="ABC_tran"/>
    <property type="match status" value="2"/>
</dbReference>
<evidence type="ECO:0000256" key="8">
    <source>
        <dbReference type="SAM" id="MobiDB-lite"/>
    </source>
</evidence>
<dbReference type="InterPro" id="IPR003593">
    <property type="entry name" value="AAA+_ATPase"/>
</dbReference>
<evidence type="ECO:0000256" key="5">
    <source>
        <dbReference type="ARBA" id="ARBA00022741"/>
    </source>
</evidence>
<dbReference type="GO" id="GO:0005524">
    <property type="term" value="F:ATP binding"/>
    <property type="evidence" value="ECO:0007669"/>
    <property type="project" value="UniProtKB-KW"/>
</dbReference>
<dbReference type="Proteomes" id="UP001212097">
    <property type="component" value="Chromosome"/>
</dbReference>
<evidence type="ECO:0000256" key="4">
    <source>
        <dbReference type="ARBA" id="ARBA00022475"/>
    </source>
</evidence>
<evidence type="ECO:0000313" key="10">
    <source>
        <dbReference type="EMBL" id="WCC79167.1"/>
    </source>
</evidence>
<keyword evidence="3" id="KW-0813">Transport</keyword>
<dbReference type="InterPro" id="IPR017871">
    <property type="entry name" value="ABC_transporter-like_CS"/>
</dbReference>
<dbReference type="EMBL" id="CP115668">
    <property type="protein sequence ID" value="WCC79167.1"/>
    <property type="molecule type" value="Genomic_DNA"/>
</dbReference>
<comment type="similarity">
    <text evidence="2">Belongs to the ABC transporter superfamily.</text>
</comment>
<dbReference type="PROSITE" id="PS50893">
    <property type="entry name" value="ABC_TRANSPORTER_2"/>
    <property type="match status" value="2"/>
</dbReference>
<reference evidence="10 11" key="2">
    <citation type="submission" date="2023-06" db="EMBL/GenBank/DDBJ databases">
        <title>The Gram-positive Non-spore-bearing Anaerobic Bacilli of Human Feces.</title>
        <authorList>
            <person name="Eggerth A.H."/>
        </authorList>
    </citation>
    <scope>NUCLEOTIDE SEQUENCE [LARGE SCALE GENOMIC DNA]</scope>
    <source>
        <strain evidence="10 11">CBA3108</strain>
    </source>
</reference>
<dbReference type="SUPFAM" id="SSF52540">
    <property type="entry name" value="P-loop containing nucleoside triphosphate hydrolases"/>
    <property type="match status" value="2"/>
</dbReference>
<dbReference type="NCBIfam" id="TIGR01727">
    <property type="entry name" value="oligo_HPY"/>
    <property type="match status" value="2"/>
</dbReference>
<dbReference type="SMART" id="SM00382">
    <property type="entry name" value="AAA"/>
    <property type="match status" value="2"/>
</dbReference>
<reference evidence="10 11" key="1">
    <citation type="submission" date="2023-01" db="EMBL/GenBank/DDBJ databases">
        <authorList>
            <person name="Lee S.H."/>
            <person name="Jung H.S."/>
            <person name="Yun J.U."/>
        </authorList>
    </citation>
    <scope>NUCLEOTIDE SEQUENCE [LARGE SCALE GENOMIC DNA]</scope>
    <source>
        <strain evidence="10 11">CBA3108</strain>
    </source>
</reference>
<keyword evidence="4" id="KW-1003">Cell membrane</keyword>
<dbReference type="InterPro" id="IPR013563">
    <property type="entry name" value="Oligopep_ABC_C"/>
</dbReference>
<name>A0ABY7QXA9_9ACTN</name>
<feature type="domain" description="ABC transporter" evidence="9">
    <location>
        <begin position="369"/>
        <end position="617"/>
    </location>
</feature>
<dbReference type="CDD" id="cd03257">
    <property type="entry name" value="ABC_NikE_OppD_transporters"/>
    <property type="match status" value="2"/>
</dbReference>
<evidence type="ECO:0000313" key="11">
    <source>
        <dbReference type="Proteomes" id="UP001212097"/>
    </source>
</evidence>
<feature type="domain" description="ABC transporter" evidence="9">
    <location>
        <begin position="18"/>
        <end position="268"/>
    </location>
</feature>
<evidence type="ECO:0000256" key="2">
    <source>
        <dbReference type="ARBA" id="ARBA00005417"/>
    </source>
</evidence>
<comment type="subcellular location">
    <subcellularLocation>
        <location evidence="1">Cell membrane</location>
        <topology evidence="1">Peripheral membrane protein</topology>
    </subcellularLocation>
</comment>
<organism evidence="10 11">
    <name type="scientific">Cutibacterium equinum</name>
    <dbReference type="NCBI Taxonomy" id="3016342"/>
    <lineage>
        <taxon>Bacteria</taxon>
        <taxon>Bacillati</taxon>
        <taxon>Actinomycetota</taxon>
        <taxon>Actinomycetes</taxon>
        <taxon>Propionibacteriales</taxon>
        <taxon>Propionibacteriaceae</taxon>
        <taxon>Cutibacterium</taxon>
    </lineage>
</organism>
<evidence type="ECO:0000259" key="9">
    <source>
        <dbReference type="PROSITE" id="PS50893"/>
    </source>
</evidence>
<feature type="compositionally biased region" description="Basic and acidic residues" evidence="8">
    <location>
        <begin position="702"/>
        <end position="717"/>
    </location>
</feature>
<dbReference type="Pfam" id="PF08352">
    <property type="entry name" value="oligo_HPY"/>
    <property type="match status" value="2"/>
</dbReference>
<dbReference type="InterPro" id="IPR050388">
    <property type="entry name" value="ABC_Ni/Peptide_Import"/>
</dbReference>
<dbReference type="NCBIfam" id="NF008453">
    <property type="entry name" value="PRK11308.1"/>
    <property type="match status" value="2"/>
</dbReference>
<protein>
    <submittedName>
        <fullName evidence="10">ABC transporter ATP-binding protein</fullName>
    </submittedName>
</protein>
<accession>A0ABY7QXA9</accession>
<gene>
    <name evidence="10" type="ORF">O6R08_06300</name>
</gene>
<keyword evidence="5" id="KW-0547">Nucleotide-binding</keyword>
<dbReference type="RefSeq" id="WP_271417373.1">
    <property type="nucleotide sequence ID" value="NZ_CP115668.1"/>
</dbReference>
<dbReference type="PROSITE" id="PS00211">
    <property type="entry name" value="ABC_TRANSPORTER_1"/>
    <property type="match status" value="2"/>
</dbReference>
<evidence type="ECO:0000256" key="7">
    <source>
        <dbReference type="ARBA" id="ARBA00023136"/>
    </source>
</evidence>
<dbReference type="PANTHER" id="PTHR43297">
    <property type="entry name" value="OLIGOPEPTIDE TRANSPORT ATP-BINDING PROTEIN APPD"/>
    <property type="match status" value="1"/>
</dbReference>
<dbReference type="Gene3D" id="3.40.50.300">
    <property type="entry name" value="P-loop containing nucleotide triphosphate hydrolases"/>
    <property type="match status" value="2"/>
</dbReference>
<evidence type="ECO:0000256" key="6">
    <source>
        <dbReference type="ARBA" id="ARBA00022840"/>
    </source>
</evidence>
<keyword evidence="7" id="KW-0472">Membrane</keyword>
<dbReference type="InterPro" id="IPR027417">
    <property type="entry name" value="P-loop_NTPase"/>
</dbReference>
<keyword evidence="11" id="KW-1185">Reference proteome</keyword>
<proteinExistence type="inferred from homology"/>
<dbReference type="PANTHER" id="PTHR43297:SF2">
    <property type="entry name" value="DIPEPTIDE TRANSPORT ATP-BINDING PROTEIN DPPD"/>
    <property type="match status" value="1"/>
</dbReference>
<feature type="region of interest" description="Disordered" evidence="8">
    <location>
        <begin position="688"/>
        <end position="717"/>
    </location>
</feature>
<dbReference type="InterPro" id="IPR003439">
    <property type="entry name" value="ABC_transporter-like_ATP-bd"/>
</dbReference>
<sequence>MTATAHVPTRGATTEPVLQVDNLNVRFKTEDGIVHAVRDLSFDLYPGKALGIVGESGSGKSVTALSIMGLLDPSARTEGKVMLDGINLLDLNDKQMCAHRGKNIAMIFQDPLSSLTPVFSIGRQIGDALRIHNPDWSKKQINDRIIELLKLVGIPSPETRMNSFPHQFSGGMRQRVMIAIAIANNPRILICDEPTTALDVTIQAQILDLIRVAQEETGCAVIFITHDLGILAGLADEMIIMYAGRAVEKAPVGELYEHQWMPYTMGLLAAVPRVDQHRDEALVPIEGTPPNLIEELTACSFAPRCPLAVEACRQGVPALQELAANHLAACVRGEELRDKGLDAREVFQPPTIPKGRFQDIPRSQRETVLAVDNVVRHFPFTKGSIVKRRIGTVRAVDGVSFDIREGECFALVGESGCGKTTTLLEIMDRSSDQTGTITVCGRDNHSKASVRDSRADFQIVFQDPMAALDPRFTVFEVLAEPLQAHGWPPDKVRDRVFELMETVGLVPDMANRFPAQFSGGQRQRIGVARALALKPKLLVLDEPVSALDVSIQAGMINLLDQLRAELGLSYLIVAHDLSVIRHISDRVGVMYLGRMVEIGDTNEVFDDPRHPYTRALLSAIPVPDPQVERNRRHVVLEGDLPSPTDDLPGCPFATRCPQYALLGPDEQKVCSSRRPELVEEGRDRLHACHFPPSGEIGARLPRGRDDRPGHALEKEGD</sequence>